<evidence type="ECO:0000256" key="3">
    <source>
        <dbReference type="ARBA" id="ARBA00022679"/>
    </source>
</evidence>
<dbReference type="GO" id="GO:0141100">
    <property type="term" value="F:tRNA (guanine(18)-2'-O)-methyltransferase activity"/>
    <property type="evidence" value="ECO:0007669"/>
    <property type="project" value="UniProtKB-UniRule"/>
</dbReference>
<comment type="function">
    <text evidence="7">Catalyzes the 2'-O methylation of guanosine at position 18 in tRNA.</text>
</comment>
<dbReference type="Pfam" id="PF00588">
    <property type="entry name" value="SpoU_methylase"/>
    <property type="match status" value="1"/>
</dbReference>
<dbReference type="GO" id="GO:0000049">
    <property type="term" value="F:tRNA binding"/>
    <property type="evidence" value="ECO:0007669"/>
    <property type="project" value="UniProtKB-UniRule"/>
</dbReference>
<dbReference type="HAMAP" id="MF_02060">
    <property type="entry name" value="tRNA_methyltr_TrmH"/>
    <property type="match status" value="1"/>
</dbReference>
<feature type="binding site" evidence="7">
    <location>
        <position position="168"/>
    </location>
    <ligand>
        <name>S-adenosyl-L-methionine</name>
        <dbReference type="ChEBI" id="CHEBI:59789"/>
    </ligand>
</feature>
<dbReference type="InterPro" id="IPR001537">
    <property type="entry name" value="SpoU_MeTrfase"/>
</dbReference>
<dbReference type="InterPro" id="IPR029028">
    <property type="entry name" value="Alpha/beta_knot_MTases"/>
</dbReference>
<comment type="similarity">
    <text evidence="7">Belongs to the class IV-like SAM-binding methyltransferase superfamily. RNA methyltransferase TrmH family.</text>
</comment>
<sequence length="249" mass="28530">MVHVDDRYRRALILYLSRWVTPRRFRRMQEVVKERTRYVTVALENIYHPHNANAVLRSAEAMGLQDVHIVEDAVPFTPSKGVSMGTARWLSLHRYRDPRMAVSRLREEGYRIIATTPHRTPTPVDEFDVTRGKCAFFFGGELPGLSDAVLEAADEYLTIPMYGFVESLNISVTAGIVLHNVVQRLRKTDIPWKLTSSEQEALLLSWLRRRIPHHKELEEVFWKDPSPYLEALASSDVLGDSTPEEASSS</sequence>
<feature type="binding site" evidence="7">
    <location>
        <position position="115"/>
    </location>
    <ligand>
        <name>S-adenosyl-L-methionine</name>
        <dbReference type="ChEBI" id="CHEBI:59789"/>
    </ligand>
</feature>
<evidence type="ECO:0000256" key="2">
    <source>
        <dbReference type="ARBA" id="ARBA00022603"/>
    </source>
</evidence>
<dbReference type="InterPro" id="IPR033671">
    <property type="entry name" value="TrmH"/>
</dbReference>
<dbReference type="PANTHER" id="PTHR43453">
    <property type="entry name" value="RRNA METHYLASE-LIKE"/>
    <property type="match status" value="1"/>
</dbReference>
<evidence type="ECO:0000256" key="7">
    <source>
        <dbReference type="HAMAP-Rule" id="MF_02060"/>
    </source>
</evidence>
<dbReference type="Gene3D" id="3.40.1280.10">
    <property type="match status" value="1"/>
</dbReference>
<feature type="binding site" evidence="7">
    <location>
        <position position="159"/>
    </location>
    <ligand>
        <name>S-adenosyl-L-methionine</name>
        <dbReference type="ChEBI" id="CHEBI:59789"/>
    </ligand>
</feature>
<dbReference type="HOGENOM" id="CLU_021322_4_1_12"/>
<evidence type="ECO:0000313" key="9">
    <source>
        <dbReference type="EMBL" id="ADN02341.1"/>
    </source>
</evidence>
<dbReference type="RefSeq" id="WP_013314181.1">
    <property type="nucleotide sequence ID" value="NC_014484.1"/>
</dbReference>
<keyword evidence="3 7" id="KW-0808">Transferase</keyword>
<dbReference type="InterPro" id="IPR029026">
    <property type="entry name" value="tRNA_m1G_MTases_N"/>
</dbReference>
<keyword evidence="4 7" id="KW-0949">S-adenosyl-L-methionine</keyword>
<comment type="catalytic activity">
    <reaction evidence="7">
        <text>guanosine(18) in tRNA + S-adenosyl-L-methionine = 2'-O-methylguanosine(18) in tRNA + S-adenosyl-L-homocysteine + H(+)</text>
        <dbReference type="Rhea" id="RHEA:20077"/>
        <dbReference type="Rhea" id="RHEA-COMP:10190"/>
        <dbReference type="Rhea" id="RHEA-COMP:10192"/>
        <dbReference type="ChEBI" id="CHEBI:15378"/>
        <dbReference type="ChEBI" id="CHEBI:57856"/>
        <dbReference type="ChEBI" id="CHEBI:59789"/>
        <dbReference type="ChEBI" id="CHEBI:74269"/>
        <dbReference type="ChEBI" id="CHEBI:74445"/>
        <dbReference type="EC" id="2.1.1.34"/>
    </reaction>
</comment>
<evidence type="ECO:0000259" key="8">
    <source>
        <dbReference type="Pfam" id="PF00588"/>
    </source>
</evidence>
<dbReference type="PaxDb" id="665571-STHERM_c14010"/>
<dbReference type="PANTHER" id="PTHR43453:SF1">
    <property type="entry name" value="TRNA_RRNA METHYLTRANSFERASE SPOU TYPE DOMAIN-CONTAINING PROTEIN"/>
    <property type="match status" value="1"/>
</dbReference>
<reference evidence="9 10" key="2">
    <citation type="journal article" date="2010" name="J. Bacteriol.">
        <title>Genome sequence of the polysaccharide-degrading, thermophilic anaerobe Spirochaeta thermophila DSM 6192.</title>
        <authorList>
            <person name="Angelov A."/>
            <person name="Liebl S."/>
            <person name="Ballschmiter M."/>
            <person name="Bomeke M."/>
            <person name="Lehmann R."/>
            <person name="Liesegang H."/>
            <person name="Daniel R."/>
            <person name="Liebl W."/>
        </authorList>
    </citation>
    <scope>NUCLEOTIDE SEQUENCE [LARGE SCALE GENOMIC DNA]</scope>
    <source>
        <strain evidence="10">ATCC 49972 / DSM 6192 / RI 19.B1</strain>
    </source>
</reference>
<protein>
    <recommendedName>
        <fullName evidence="7">tRNA (guanosine(18)-2'-O)-methyltransferase</fullName>
        <ecNumber evidence="7">2.1.1.34</ecNumber>
    </recommendedName>
    <alternativeName>
        <fullName evidence="7">tRNA [Gm18] methyltransferase</fullName>
    </alternativeName>
</protein>
<dbReference type="Proteomes" id="UP000001296">
    <property type="component" value="Chromosome"/>
</dbReference>
<keyword evidence="5 7" id="KW-0819">tRNA processing</keyword>
<dbReference type="KEGG" id="sta:STHERM_c14010"/>
<evidence type="ECO:0000256" key="6">
    <source>
        <dbReference type="ARBA" id="ARBA00022884"/>
    </source>
</evidence>
<name>E0RUC0_WINT6</name>
<organism evidence="9 10">
    <name type="scientific">Winmispira thermophila (strain ATCC 49972 / DSM 6192 / RI 19.B1)</name>
    <name type="common">Spirochaeta thermophila</name>
    <dbReference type="NCBI Taxonomy" id="665571"/>
    <lineage>
        <taxon>Bacteria</taxon>
        <taxon>Pseudomonadati</taxon>
        <taxon>Spirochaetota</taxon>
        <taxon>Spirochaetia</taxon>
        <taxon>Winmispirales</taxon>
        <taxon>Winmispiraceae</taxon>
        <taxon>Winmispira</taxon>
    </lineage>
</organism>
<reference key="1">
    <citation type="submission" date="2009-08" db="EMBL/GenBank/DDBJ databases">
        <title>The genome sequence of Spirochaeta thermophila DSM6192.</title>
        <authorList>
            <person name="Angelov A."/>
            <person name="Mientus M."/>
            <person name="Wittenberg S."/>
            <person name="Lehmann R."/>
            <person name="Liesegang H."/>
            <person name="Daniel R."/>
            <person name="Liebl W."/>
        </authorList>
    </citation>
    <scope>NUCLEOTIDE SEQUENCE</scope>
    <source>
        <strain>DSM 6192</strain>
    </source>
</reference>
<feature type="domain" description="tRNA/rRNA methyltransferase SpoU type" evidence="8">
    <location>
        <begin position="39"/>
        <end position="179"/>
    </location>
</feature>
<accession>E0RUC0</accession>
<evidence type="ECO:0000256" key="5">
    <source>
        <dbReference type="ARBA" id="ARBA00022694"/>
    </source>
</evidence>
<evidence type="ECO:0000256" key="1">
    <source>
        <dbReference type="ARBA" id="ARBA00022555"/>
    </source>
</evidence>
<keyword evidence="1 7" id="KW-0820">tRNA-binding</keyword>
<dbReference type="eggNOG" id="COG0566">
    <property type="taxonomic scope" value="Bacteria"/>
</dbReference>
<dbReference type="SUPFAM" id="SSF75217">
    <property type="entry name" value="alpha/beta knot"/>
    <property type="match status" value="1"/>
</dbReference>
<evidence type="ECO:0000256" key="4">
    <source>
        <dbReference type="ARBA" id="ARBA00022691"/>
    </source>
</evidence>
<dbReference type="EMBL" id="CP001698">
    <property type="protein sequence ID" value="ADN02341.1"/>
    <property type="molecule type" value="Genomic_DNA"/>
</dbReference>
<gene>
    <name evidence="7" type="primary">trmH</name>
    <name evidence="9" type="ordered locus">STHERM_c14010</name>
</gene>
<dbReference type="AlphaFoldDB" id="E0RUC0"/>
<evidence type="ECO:0000313" key="10">
    <source>
        <dbReference type="Proteomes" id="UP000001296"/>
    </source>
</evidence>
<dbReference type="GO" id="GO:0002938">
    <property type="term" value="P:tRNA guanine ribose methylation"/>
    <property type="evidence" value="ECO:0007669"/>
    <property type="project" value="UniProtKB-UniRule"/>
</dbReference>
<dbReference type="CDD" id="cd18092">
    <property type="entry name" value="SpoU-like_TrmH"/>
    <property type="match status" value="1"/>
</dbReference>
<comment type="caution">
    <text evidence="7">Lacks conserved residue(s) required for the propagation of feature annotation.</text>
</comment>
<keyword evidence="6 7" id="KW-0694">RNA-binding</keyword>
<keyword evidence="2 7" id="KW-0489">Methyltransferase</keyword>
<proteinExistence type="inferred from homology"/>
<dbReference type="EC" id="2.1.1.34" evidence="7"/>